<protein>
    <recommendedName>
        <fullName evidence="6">Gamma-tubulin complex component 6</fullName>
    </recommendedName>
</protein>
<dbReference type="RGD" id="1307743">
    <property type="gene designation" value="Tubgcp6"/>
</dbReference>
<dbReference type="FunFam" id="1.20.120.1900:FF:000004">
    <property type="entry name" value="gamma-tubulin complex component 6 isoform X1"/>
    <property type="match status" value="1"/>
</dbReference>
<keyword evidence="9" id="KW-0175">Coiled coil</keyword>
<dbReference type="PANTHER" id="PTHR19302">
    <property type="entry name" value="GAMMA TUBULIN COMPLEX PROTEIN"/>
    <property type="match status" value="1"/>
</dbReference>
<evidence type="ECO:0000313" key="16">
    <source>
        <dbReference type="RGD" id="1307743"/>
    </source>
</evidence>
<evidence type="ECO:0000256" key="4">
    <source>
        <dbReference type="ARBA" id="ARBA00022701"/>
    </source>
</evidence>
<dbReference type="InterPro" id="IPR041470">
    <property type="entry name" value="GCP_N"/>
</dbReference>
<dbReference type="GO" id="GO:0000922">
    <property type="term" value="C:spindle pole"/>
    <property type="evidence" value="ECO:0007669"/>
    <property type="project" value="InterPro"/>
</dbReference>
<keyword evidence="3" id="KW-0963">Cytoplasm</keyword>
<evidence type="ECO:0000313" key="14">
    <source>
        <dbReference type="EMBL" id="EDL76536.1"/>
    </source>
</evidence>
<feature type="region of interest" description="Disordered" evidence="10">
    <location>
        <begin position="1286"/>
        <end position="1354"/>
    </location>
</feature>
<keyword evidence="4" id="KW-0493">Microtubule</keyword>
<feature type="compositionally biased region" description="Basic and acidic residues" evidence="10">
    <location>
        <begin position="1308"/>
        <end position="1320"/>
    </location>
</feature>
<comment type="function">
    <text evidence="7">Component of the gamma-tubulin ring complex (gTuRC) which mediates microtubule nucleation. The gTuRC regulates the minus-end nucleation of alpha-beta tubulin heterodimers that grow into microtubule protafilaments, a critical step in centrosome duplication and spindle formation.</text>
</comment>
<evidence type="ECO:0000256" key="10">
    <source>
        <dbReference type="SAM" id="MobiDB-lite"/>
    </source>
</evidence>
<evidence type="ECO:0000256" key="9">
    <source>
        <dbReference type="SAM" id="Coils"/>
    </source>
</evidence>
<dbReference type="GO" id="GO:0005874">
    <property type="term" value="C:microtubule"/>
    <property type="evidence" value="ECO:0007669"/>
    <property type="project" value="UniProtKB-KW"/>
</dbReference>
<feature type="compositionally biased region" description="Low complexity" evidence="10">
    <location>
        <begin position="1336"/>
        <end position="1348"/>
    </location>
</feature>
<feature type="coiled-coil region" evidence="9">
    <location>
        <begin position="733"/>
        <end position="760"/>
    </location>
</feature>
<dbReference type="PANTHER" id="PTHR19302:SF70">
    <property type="entry name" value="GAMMA-TUBULIN COMPLEX COMPONENT 6"/>
    <property type="match status" value="1"/>
</dbReference>
<feature type="compositionally biased region" description="Polar residues" evidence="10">
    <location>
        <begin position="1326"/>
        <end position="1335"/>
    </location>
</feature>
<evidence type="ECO:0000259" key="12">
    <source>
        <dbReference type="Pfam" id="PF17681"/>
    </source>
</evidence>
<comment type="similarity">
    <text evidence="2">Belongs to the TUBGCP family.</text>
</comment>
<reference evidence="15" key="1">
    <citation type="submission" date="2005-09" db="EMBL/GenBank/DDBJ databases">
        <authorList>
            <person name="Mural R.J."/>
            <person name="Li P.W."/>
            <person name="Adams M.D."/>
            <person name="Amanatides P.G."/>
            <person name="Baden-Tillson H."/>
            <person name="Barnstead M."/>
            <person name="Chin S.H."/>
            <person name="Dew I."/>
            <person name="Evans C.A."/>
            <person name="Ferriera S."/>
            <person name="Flanigan M."/>
            <person name="Fosler C."/>
            <person name="Glodek A."/>
            <person name="Gu Z."/>
            <person name="Holt R.A."/>
            <person name="Jennings D."/>
            <person name="Kraft C.L."/>
            <person name="Lu F."/>
            <person name="Nguyen T."/>
            <person name="Nusskern D.R."/>
            <person name="Pfannkoch C.M."/>
            <person name="Sitter C."/>
            <person name="Sutton G.G."/>
            <person name="Venter J.C."/>
            <person name="Wang Z."/>
            <person name="Woodage T."/>
            <person name="Zheng X.H."/>
            <person name="Zhong F."/>
        </authorList>
    </citation>
    <scope>NUCLEOTIDE SEQUENCE [LARGE SCALE GENOMIC DNA]</scope>
    <source>
        <strain>BN</strain>
        <strain evidence="15">Sprague-Dawley</strain>
    </source>
</reference>
<dbReference type="Proteomes" id="UP000234681">
    <property type="component" value="Chromosome 7"/>
</dbReference>
<accession>A6K7J3</accession>
<evidence type="ECO:0000256" key="3">
    <source>
        <dbReference type="ARBA" id="ARBA00022490"/>
    </source>
</evidence>
<dbReference type="GO" id="GO:0005813">
    <property type="term" value="C:centrosome"/>
    <property type="evidence" value="ECO:0007669"/>
    <property type="project" value="UniProtKB-SubCell"/>
</dbReference>
<name>A6K7J3_RAT</name>
<feature type="domain" description="Gamma tubulin complex component protein N-terminal" evidence="12">
    <location>
        <begin position="352"/>
        <end position="619"/>
    </location>
</feature>
<dbReference type="Pfam" id="PF19340">
    <property type="entry name" value="GCP6_N"/>
    <property type="match status" value="1"/>
</dbReference>
<dbReference type="Pfam" id="PF17681">
    <property type="entry name" value="GCP_N_terminal"/>
    <property type="match status" value="1"/>
</dbReference>
<dbReference type="CTD" id="85378"/>
<gene>
    <name evidence="16" type="primary">Tubgcp6</name>
    <name evidence="14" type="synonym">Tubgcp6_predicted</name>
    <name evidence="14" type="ORF">rCG_59324</name>
</gene>
<evidence type="ECO:0000256" key="7">
    <source>
        <dbReference type="ARBA" id="ARBA00093416"/>
    </source>
</evidence>
<dbReference type="RefSeq" id="NP_001102218.2">
    <property type="nucleotide sequence ID" value="NM_001108748.2"/>
</dbReference>
<dbReference type="GO" id="GO:0043015">
    <property type="term" value="F:gamma-tubulin binding"/>
    <property type="evidence" value="ECO:0007669"/>
    <property type="project" value="InterPro"/>
</dbReference>
<dbReference type="GO" id="GO:0007020">
    <property type="term" value="P:microtubule nucleation"/>
    <property type="evidence" value="ECO:0007669"/>
    <property type="project" value="InterPro"/>
</dbReference>
<evidence type="ECO:0000256" key="2">
    <source>
        <dbReference type="ARBA" id="ARBA00010337"/>
    </source>
</evidence>
<feature type="domain" description="Gamma-tubulin complex component 6 N-terminal" evidence="13">
    <location>
        <begin position="28"/>
        <end position="341"/>
    </location>
</feature>
<dbReference type="Pfam" id="PF04130">
    <property type="entry name" value="GCP_C_terminal"/>
    <property type="match status" value="1"/>
</dbReference>
<dbReference type="GeneID" id="362980"/>
<comment type="subunit">
    <text evidence="8">Component of the gamma-tubulin ring complex (gTuRC) consisting of TUBGCP2, TUBGCP3, TUBGCP4, TUBGCP5 and TUBGCP6 and gamma-tubulin TUBG1 or TUBG2. TUBGCP2, TUBGCP3, TUBGCP4, TUBGCP5 and TUBGCP6 assemble in a 5:5:2:1:1 stoichiometry; each is associated with a gamma-tubulin, thereby arranging 14 gamma-tubulins in a helical manner. Gamma-tubulin at the first position is blocked by TUBGCP3 at the last position, allowing 13 protafilaments to grow into a microtubule. The gTuRC (via TUBGCP3 and TUBGCP6) interacts with ACTB and MZT1; the interactions form a luminal bridge that stabilizes the initial structure during complex assembly. The gTuRC (via TUBGCP2) interacts with MZT2A/MZT2B and CDK5RAP2 (via CM1 motif); the interactions play a role in gTuRC activation.</text>
</comment>
<evidence type="ECO:0000259" key="11">
    <source>
        <dbReference type="Pfam" id="PF04130"/>
    </source>
</evidence>
<feature type="domain" description="Gamma tubulin complex component C-terminal" evidence="11">
    <location>
        <begin position="1457"/>
        <end position="1760"/>
    </location>
</feature>
<evidence type="ECO:0000259" key="13">
    <source>
        <dbReference type="Pfam" id="PF19340"/>
    </source>
</evidence>
<dbReference type="InterPro" id="IPR007259">
    <property type="entry name" value="GCP"/>
</dbReference>
<feature type="compositionally biased region" description="Polar residues" evidence="10">
    <location>
        <begin position="1286"/>
        <end position="1298"/>
    </location>
</feature>
<dbReference type="InterPro" id="IPR045818">
    <property type="entry name" value="GCP6_N"/>
</dbReference>
<keyword evidence="5" id="KW-0206">Cytoskeleton</keyword>
<evidence type="ECO:0000256" key="6">
    <source>
        <dbReference type="ARBA" id="ARBA00071901"/>
    </source>
</evidence>
<dbReference type="InterPro" id="IPR040457">
    <property type="entry name" value="GCP_C"/>
</dbReference>
<dbReference type="KEGG" id="rno:362980"/>
<dbReference type="Gene3D" id="1.20.120.1900">
    <property type="entry name" value="Gamma-tubulin complex, C-terminal domain"/>
    <property type="match status" value="1"/>
</dbReference>
<evidence type="ECO:0000313" key="15">
    <source>
        <dbReference type="Proteomes" id="UP000234681"/>
    </source>
</evidence>
<dbReference type="InterPro" id="IPR042241">
    <property type="entry name" value="GCP_C_sf"/>
</dbReference>
<comment type="subcellular location">
    <subcellularLocation>
        <location evidence="1">Cytoplasm</location>
        <location evidence="1">Cytoskeleton</location>
        <location evidence="1">Microtubule organizing center</location>
        <location evidence="1">Centrosome</location>
    </subcellularLocation>
</comment>
<sequence>MASITQLFDDLCEALLPAAQARPGQRSVNRKKAKLSLKRVAYNALFANLFQEDTHQRQPDSKLPVKNKVLMLSFDLRVGGLGPEADRLEELVEKLETAPDCPFVEVGSVLDLLVQLAGSGPPQVLRRKRDYFFNNKHAGRNIPYSGYDCYDLSVFEMDVRSLISGEENLCHNMVQEALQVMEAAPGTGLTTVGLFSTGDSCGDRFERDTRVSLFGALVHSRTYDMDVRLDLPPVPDSADFSGLAIKVPQIVDQWEDEGFQSASNLTPDSQSEPSMTPDLDLWEAVLTYEASKRRCWERIGCPPGHREEPYLTEAGRDAFDRFCRLCHGELQALSGGLLQTPRPVLVEESELVKDSLNVLLGVVSATFSLCQPTQAFVVEPGVHVSGASPESISSILSEVAEYGTCYTRLSHFSLQPVVGSLCSRGLVFQAFTSGLRRYLQYYRACVLSTPPTLSLLTIGFLFKKLGRQLRYLAELCGVGTVSLATSGEPRAVFPTGVKLLSYLYQEALDNCSNEHYPVLLSLLKTSCEPYTRFIHDWVYSGVFRDVYGEFMIQVNHEYLSFRDKFYWTHGYVLISKEVEDCVPVFLKHIAHDVYVCGKTINLLKLCCPRHYLCWSDVPVPRISVIFSLEELKEIEKDCAVYVGRMERVARYSSISKEEKELRMEIAKQELIVHAREAASRVLSELSDRQMSEQIALDTRKREQFQRLKEQFVKDQERRLAARQEELGDDFSYAHELRAREKRLKALEEELERKARQALVDHYSKLSAEAARREQKALWRIRRHRLESARLRFLLEDQKCIQEMLRDMEAHQPQEPLSVLPSTCSQVTSLGPEHEGEGHSCDLESTELRCDCSNQPCASTPSVLKSGAGQAEEAGPFSTGLSITDFLPMGSGDEQPVGDTGAPFLEVALQSICSDLSPITPGPALTAGGLQPTQSEYDFNTILRPAMATPPLPGPFRDVQNSVDSEKQHLLRDMPTKPDSCIHDMQETLPCLHPLSHVTPAEGSLQPVGQLLEHMSETTVATESHASGMAPCQQLSISRHVSDANIKVGDYMSDVALPRPRWNIHGHVSEANIGVGENVSDVAPSRPRWNVHGHVSDASIKVGENVSDVAPSRPRWNVHGHVSDASIKVGENVSEVAPSRPRWNVHGHVSDASIKVGENVSDVAPSRPRWNVHGHVSDASIKVGENVSDVAPSRPRWNVHGHVSEASIRIGENVSDVDLQPHGHVQPPLILEEPFPEAEPDLKSHQCPPDHVSQTVLCVEAQSPAQECEPQLPEEMKPTICLSLGSTEEGSLQTKTLVTEPSMLGNGIPEEKGPRRNRDAEDLSPCLPSSPQEDTLPSSPGPSEEVPSTEAEEARRWGKEQAYLADLMKLYRLEQYPDSYESMSEPPMAHLVHHMLPRAFAFPVDPQVQSAVDESAVQLSELLTLPVLMKRSLMAPLAAHVSLVNKAAVDYFFVELHLETHFEALRHFLLMEDGEFAQSLSDLLFEKLGAGQTPGELLNPLVLNSILSKALQYSLHGDTPHATNLSFALKYLPEVFAPNAPDVLSCLELRYKVDWPLNIVITESCLNKYSGIFSFLLQLKLMMWTLKDICFHLKRTALVSHTAGSVQFRQLQLFKHEMQHFVKVIQGYIANQILHVSWCEFRARLAVVGDLEEIQRAHAEYLHRAVFRGLLTEKAAPVMNIIHSIFSLVLKFRSQLISQNWGPATGPRGAEHPNFPLMQQSYSTFKYYSHFLFKVVTKLVNRGYQPHLEDFLLRINFNNYYQDS</sequence>
<proteinExistence type="inferred from homology"/>
<organism evidence="14 15">
    <name type="scientific">Rattus norvegicus</name>
    <name type="common">Rat</name>
    <dbReference type="NCBI Taxonomy" id="10116"/>
    <lineage>
        <taxon>Eukaryota</taxon>
        <taxon>Metazoa</taxon>
        <taxon>Chordata</taxon>
        <taxon>Craniata</taxon>
        <taxon>Vertebrata</taxon>
        <taxon>Euteleostomi</taxon>
        <taxon>Mammalia</taxon>
        <taxon>Eutheria</taxon>
        <taxon>Euarchontoglires</taxon>
        <taxon>Glires</taxon>
        <taxon>Rodentia</taxon>
        <taxon>Myomorpha</taxon>
        <taxon>Muroidea</taxon>
        <taxon>Muridae</taxon>
        <taxon>Murinae</taxon>
        <taxon>Rattus</taxon>
    </lineage>
</organism>
<dbReference type="AGR" id="RGD:1307743"/>
<evidence type="ECO:0000256" key="1">
    <source>
        <dbReference type="ARBA" id="ARBA00004300"/>
    </source>
</evidence>
<dbReference type="EMBL" id="CH474027">
    <property type="protein sequence ID" value="EDL76536.1"/>
    <property type="molecule type" value="Genomic_DNA"/>
</dbReference>
<evidence type="ECO:0000256" key="8">
    <source>
        <dbReference type="ARBA" id="ARBA00093551"/>
    </source>
</evidence>
<evidence type="ECO:0000256" key="5">
    <source>
        <dbReference type="ARBA" id="ARBA00023212"/>
    </source>
</evidence>